<dbReference type="EMBL" id="UYRV01133537">
    <property type="protein sequence ID" value="VDN38092.1"/>
    <property type="molecule type" value="Genomic_DNA"/>
</dbReference>
<evidence type="ECO:0000313" key="2">
    <source>
        <dbReference type="Proteomes" id="UP000271889"/>
    </source>
</evidence>
<reference evidence="1 2" key="1">
    <citation type="submission" date="2018-11" db="EMBL/GenBank/DDBJ databases">
        <authorList>
            <consortium name="Pathogen Informatics"/>
        </authorList>
    </citation>
    <scope>NUCLEOTIDE SEQUENCE [LARGE SCALE GENOMIC DNA]</scope>
</reference>
<keyword evidence="2" id="KW-1185">Reference proteome</keyword>
<evidence type="ECO:0000313" key="1">
    <source>
        <dbReference type="EMBL" id="VDN38092.1"/>
    </source>
</evidence>
<sequence length="81" mass="8984">MSIDALRLVSEYLTPTARVNLARANASTAKALSRWEDVHSVLFDDTKVIMAGEVFRHQIDTGMDLVRTSAVFVTLLVTFSN</sequence>
<dbReference type="AlphaFoldDB" id="A0A3P7R200"/>
<protein>
    <submittedName>
        <fullName evidence="1">Uncharacterized protein</fullName>
    </submittedName>
</protein>
<dbReference type="Proteomes" id="UP000271889">
    <property type="component" value="Unassembled WGS sequence"/>
</dbReference>
<organism evidence="1 2">
    <name type="scientific">Cylicostephanus goldi</name>
    <name type="common">Nematode worm</name>
    <dbReference type="NCBI Taxonomy" id="71465"/>
    <lineage>
        <taxon>Eukaryota</taxon>
        <taxon>Metazoa</taxon>
        <taxon>Ecdysozoa</taxon>
        <taxon>Nematoda</taxon>
        <taxon>Chromadorea</taxon>
        <taxon>Rhabditida</taxon>
        <taxon>Rhabditina</taxon>
        <taxon>Rhabditomorpha</taxon>
        <taxon>Strongyloidea</taxon>
        <taxon>Strongylidae</taxon>
        <taxon>Cylicostephanus</taxon>
    </lineage>
</organism>
<gene>
    <name evidence="1" type="ORF">CGOC_LOCUS13633</name>
</gene>
<dbReference type="OrthoDB" id="5845554at2759"/>
<name>A0A3P7R200_CYLGO</name>
<accession>A0A3P7R200</accession>
<proteinExistence type="predicted"/>